<proteinExistence type="predicted"/>
<evidence type="ECO:0000313" key="2">
    <source>
        <dbReference type="Proteomes" id="UP000825729"/>
    </source>
</evidence>
<name>A0AAV7F3U7_ARIFI</name>
<dbReference type="Proteomes" id="UP000825729">
    <property type="component" value="Unassembled WGS sequence"/>
</dbReference>
<comment type="caution">
    <text evidence="1">The sequence shown here is derived from an EMBL/GenBank/DDBJ whole genome shotgun (WGS) entry which is preliminary data.</text>
</comment>
<keyword evidence="2" id="KW-1185">Reference proteome</keyword>
<dbReference type="EMBL" id="JAINDJ010000002">
    <property type="protein sequence ID" value="KAG9455840.1"/>
    <property type="molecule type" value="Genomic_DNA"/>
</dbReference>
<reference evidence="1 2" key="1">
    <citation type="submission" date="2021-07" db="EMBL/GenBank/DDBJ databases">
        <title>The Aristolochia fimbriata genome: insights into angiosperm evolution, floral development and chemical biosynthesis.</title>
        <authorList>
            <person name="Jiao Y."/>
        </authorList>
    </citation>
    <scope>NUCLEOTIDE SEQUENCE [LARGE SCALE GENOMIC DNA]</scope>
    <source>
        <strain evidence="1">IBCAS-2021</strain>
        <tissue evidence="1">Leaf</tissue>
    </source>
</reference>
<dbReference type="AlphaFoldDB" id="A0AAV7F3U7"/>
<organism evidence="1 2">
    <name type="scientific">Aristolochia fimbriata</name>
    <name type="common">White veined hardy Dutchman's pipe vine</name>
    <dbReference type="NCBI Taxonomy" id="158543"/>
    <lineage>
        <taxon>Eukaryota</taxon>
        <taxon>Viridiplantae</taxon>
        <taxon>Streptophyta</taxon>
        <taxon>Embryophyta</taxon>
        <taxon>Tracheophyta</taxon>
        <taxon>Spermatophyta</taxon>
        <taxon>Magnoliopsida</taxon>
        <taxon>Magnoliidae</taxon>
        <taxon>Piperales</taxon>
        <taxon>Aristolochiaceae</taxon>
        <taxon>Aristolochia</taxon>
    </lineage>
</organism>
<gene>
    <name evidence="1" type="ORF">H6P81_000348</name>
</gene>
<sequence length="293" mass="32131">MGPLCSAQLAPAVTTYNMASGSGNDWLKVVEKKRSEEKSYYDCMMINSGSGLNDGGIFVITKYVSALLSLRTKKWWAFVVSRETFPSFSIFFNHPTSSAVVSAGSAFRAFTRKFPPLGPAAPATAFLDRKLPWVPPGGTQSKRERNQVTPRPPVRVGALMARAGWSLSRIPAASRVDSRVELCVASFWRVPLHHGFLADQKHTRGQQNIVPAPAASRIIKIYVLVLRGVPRAKRVVILDPPDANCDGGGGPVVWPPLHTNDLFVASSGLGLFWRKRGVRELLLTTRHNSVKEL</sequence>
<evidence type="ECO:0000313" key="1">
    <source>
        <dbReference type="EMBL" id="KAG9455840.1"/>
    </source>
</evidence>
<accession>A0AAV7F3U7</accession>
<protein>
    <submittedName>
        <fullName evidence="1">Uncharacterized protein</fullName>
    </submittedName>
</protein>